<dbReference type="EMBL" id="LAZR01005516">
    <property type="protein sequence ID" value="KKM99279.1"/>
    <property type="molecule type" value="Genomic_DNA"/>
</dbReference>
<accession>A0A0F9LW06</accession>
<gene>
    <name evidence="1" type="ORF">LCGC14_1149540</name>
</gene>
<comment type="caution">
    <text evidence="1">The sequence shown here is derived from an EMBL/GenBank/DDBJ whole genome shotgun (WGS) entry which is preliminary data.</text>
</comment>
<protein>
    <submittedName>
        <fullName evidence="1">Uncharacterized protein</fullName>
    </submittedName>
</protein>
<proteinExistence type="predicted"/>
<dbReference type="AlphaFoldDB" id="A0A0F9LW06"/>
<reference evidence="1" key="1">
    <citation type="journal article" date="2015" name="Nature">
        <title>Complex archaea that bridge the gap between prokaryotes and eukaryotes.</title>
        <authorList>
            <person name="Spang A."/>
            <person name="Saw J.H."/>
            <person name="Jorgensen S.L."/>
            <person name="Zaremba-Niedzwiedzka K."/>
            <person name="Martijn J."/>
            <person name="Lind A.E."/>
            <person name="van Eijk R."/>
            <person name="Schleper C."/>
            <person name="Guy L."/>
            <person name="Ettema T.J."/>
        </authorList>
    </citation>
    <scope>NUCLEOTIDE SEQUENCE</scope>
</reference>
<name>A0A0F9LW06_9ZZZZ</name>
<evidence type="ECO:0000313" key="1">
    <source>
        <dbReference type="EMBL" id="KKM99279.1"/>
    </source>
</evidence>
<organism evidence="1">
    <name type="scientific">marine sediment metagenome</name>
    <dbReference type="NCBI Taxonomy" id="412755"/>
    <lineage>
        <taxon>unclassified sequences</taxon>
        <taxon>metagenomes</taxon>
        <taxon>ecological metagenomes</taxon>
    </lineage>
</organism>
<sequence length="78" mass="8747">MSDLLSPAQAAWEKMKSKQCALDKARSAFLSACGWEYTSELPGSYWLWSKLLPDGRVVHLDTYDAISVAEVMEEVGYD</sequence>